<sequence>GQATLRPSKSFDPVGDAATLKSCMVGLGTDEQPMIDILAHRTNSERQEISSSYKTQFEQELIDDLRNELSGDFESTLVALLTPIADFLATELNALSGLETKEDHLIEMLCTRCNDEVVTIIEAYERYLTKTEREEDPADPEQAIIDAEALQSNMKDLGTENCALNSIMSSRSYDHLRMVFWEYKRLTGQSILSAIDSELSGDLRAGMLSFVKCVENMPRYFAEKLHQAIQGVGTDDQVLIRIVATRCEIDMKKIKRQYQKLYQNSLEEAIVNDTSGNYRTLLVTLIEDM</sequence>
<dbReference type="InterPro" id="IPR018502">
    <property type="entry name" value="Annexin_repeat"/>
</dbReference>
<dbReference type="SMART" id="SM00335">
    <property type="entry name" value="ANX"/>
    <property type="match status" value="3"/>
</dbReference>
<dbReference type="PROSITE" id="PS00223">
    <property type="entry name" value="ANNEXIN_1"/>
    <property type="match status" value="2"/>
</dbReference>
<accession>A0ABM1SK89</accession>
<comment type="domain">
    <text evidence="4">A pair of annexin repeats may form one binding site for calcium and phospholipid.</text>
</comment>
<evidence type="ECO:0000313" key="6">
    <source>
        <dbReference type="RefSeq" id="XP_022244045.1"/>
    </source>
</evidence>
<dbReference type="InterPro" id="IPR001464">
    <property type="entry name" value="Annexin"/>
</dbReference>
<feature type="non-terminal residue" evidence="6">
    <location>
        <position position="1"/>
    </location>
</feature>
<organism evidence="5 6">
    <name type="scientific">Limulus polyphemus</name>
    <name type="common">Atlantic horseshoe crab</name>
    <dbReference type="NCBI Taxonomy" id="6850"/>
    <lineage>
        <taxon>Eukaryota</taxon>
        <taxon>Metazoa</taxon>
        <taxon>Ecdysozoa</taxon>
        <taxon>Arthropoda</taxon>
        <taxon>Chelicerata</taxon>
        <taxon>Merostomata</taxon>
        <taxon>Xiphosura</taxon>
        <taxon>Limulidae</taxon>
        <taxon>Limulus</taxon>
    </lineage>
</organism>
<dbReference type="Gene3D" id="1.10.220.10">
    <property type="entry name" value="Annexin"/>
    <property type="match status" value="4"/>
</dbReference>
<dbReference type="PRINTS" id="PR00196">
    <property type="entry name" value="ANNEXIN"/>
</dbReference>
<proteinExistence type="inferred from homology"/>
<keyword evidence="3 4" id="KW-0041">Annexin</keyword>
<keyword evidence="5" id="KW-1185">Reference proteome</keyword>
<evidence type="ECO:0000313" key="5">
    <source>
        <dbReference type="Proteomes" id="UP000694941"/>
    </source>
</evidence>
<dbReference type="SUPFAM" id="SSF47874">
    <property type="entry name" value="Annexin"/>
    <property type="match status" value="1"/>
</dbReference>
<evidence type="ECO:0000256" key="4">
    <source>
        <dbReference type="RuleBase" id="RU003540"/>
    </source>
</evidence>
<dbReference type="PROSITE" id="PS51897">
    <property type="entry name" value="ANNEXIN_2"/>
    <property type="match status" value="3"/>
</dbReference>
<dbReference type="InterPro" id="IPR037104">
    <property type="entry name" value="Annexin_sf"/>
</dbReference>
<protein>
    <recommendedName>
        <fullName evidence="4">Annexin</fullName>
    </recommendedName>
</protein>
<reference evidence="6" key="1">
    <citation type="submission" date="2025-08" db="UniProtKB">
        <authorList>
            <consortium name="RefSeq"/>
        </authorList>
    </citation>
    <scope>IDENTIFICATION</scope>
    <source>
        <tissue evidence="6">Muscle</tissue>
    </source>
</reference>
<evidence type="ECO:0000256" key="1">
    <source>
        <dbReference type="ARBA" id="ARBA00007831"/>
    </source>
</evidence>
<dbReference type="GeneID" id="106461392"/>
<dbReference type="RefSeq" id="XP_022244045.1">
    <property type="nucleotide sequence ID" value="XM_022388337.1"/>
</dbReference>
<dbReference type="PANTHER" id="PTHR10502">
    <property type="entry name" value="ANNEXIN"/>
    <property type="match status" value="1"/>
</dbReference>
<name>A0ABM1SK89_LIMPO</name>
<keyword evidence="2 4" id="KW-0677">Repeat</keyword>
<comment type="similarity">
    <text evidence="1 4">Belongs to the annexin family.</text>
</comment>
<dbReference type="PANTHER" id="PTHR10502:SF233">
    <property type="entry name" value="ANNEXIN B9"/>
    <property type="match status" value="1"/>
</dbReference>
<keyword evidence="4" id="KW-0106">Calcium</keyword>
<gene>
    <name evidence="6" type="primary">LOC106461392</name>
</gene>
<dbReference type="Proteomes" id="UP000694941">
    <property type="component" value="Unplaced"/>
</dbReference>
<dbReference type="InterPro" id="IPR018252">
    <property type="entry name" value="Annexin_repeat_CS"/>
</dbReference>
<evidence type="ECO:0000256" key="2">
    <source>
        <dbReference type="ARBA" id="ARBA00022737"/>
    </source>
</evidence>
<evidence type="ECO:0000256" key="3">
    <source>
        <dbReference type="ARBA" id="ARBA00023216"/>
    </source>
</evidence>
<keyword evidence="4" id="KW-0111">Calcium/phospholipid-binding</keyword>
<dbReference type="Pfam" id="PF00191">
    <property type="entry name" value="Annexin"/>
    <property type="match status" value="3"/>
</dbReference>